<feature type="transmembrane region" description="Helical" evidence="10">
    <location>
        <begin position="466"/>
        <end position="491"/>
    </location>
</feature>
<dbReference type="FunFam" id="3.30.1360.200:FF:000002">
    <property type="entry name" value="Preprotein translocase subunit SecD"/>
    <property type="match status" value="1"/>
</dbReference>
<dbReference type="PANTHER" id="PTHR30081:SF1">
    <property type="entry name" value="PROTEIN TRANSLOCASE SUBUNIT SECD"/>
    <property type="match status" value="1"/>
</dbReference>
<dbReference type="FunFam" id="3.30.70.3400:FF:000006">
    <property type="entry name" value="Protein translocase subunit SecD"/>
    <property type="match status" value="1"/>
</dbReference>
<evidence type="ECO:0000259" key="11">
    <source>
        <dbReference type="Pfam" id="PF02355"/>
    </source>
</evidence>
<dbReference type="InterPro" id="IPR022813">
    <property type="entry name" value="SecD/SecF_arch_bac"/>
</dbReference>
<comment type="function">
    <text evidence="10">Part of the Sec protein translocase complex. Interacts with the SecYEG preprotein conducting channel. SecDF uses the proton motive force (PMF) to complete protein translocation after the ATP-dependent function of SecA.</text>
</comment>
<dbReference type="SUPFAM" id="SSF82866">
    <property type="entry name" value="Multidrug efflux transporter AcrB transmembrane domain"/>
    <property type="match status" value="1"/>
</dbReference>
<feature type="domain" description="Protein translocase subunit SecDF P1" evidence="12">
    <location>
        <begin position="174"/>
        <end position="229"/>
    </location>
</feature>
<comment type="caution">
    <text evidence="10">Lacks conserved residue(s) required for the propagation of feature annotation.</text>
</comment>
<name>A0A0P7XR24_9HYPH</name>
<keyword evidence="7 10" id="KW-1133">Transmembrane helix</keyword>
<evidence type="ECO:0000313" key="14">
    <source>
        <dbReference type="EMBL" id="KPQ10053.1"/>
    </source>
</evidence>
<evidence type="ECO:0000259" key="12">
    <source>
        <dbReference type="Pfam" id="PF21760"/>
    </source>
</evidence>
<protein>
    <recommendedName>
        <fullName evidence="10">Protein translocase subunit SecD</fullName>
    </recommendedName>
</protein>
<dbReference type="EMBL" id="LJSX01000019">
    <property type="protein sequence ID" value="KPQ10053.1"/>
    <property type="molecule type" value="Genomic_DNA"/>
</dbReference>
<dbReference type="GO" id="GO:0043952">
    <property type="term" value="P:protein transport by the Sec complex"/>
    <property type="evidence" value="ECO:0007669"/>
    <property type="project" value="UniProtKB-UniRule"/>
</dbReference>
<dbReference type="OrthoDB" id="9805019at2"/>
<dbReference type="Pfam" id="PF07549">
    <property type="entry name" value="Sec_GG"/>
    <property type="match status" value="1"/>
</dbReference>
<dbReference type="GO" id="GO:0005886">
    <property type="term" value="C:plasma membrane"/>
    <property type="evidence" value="ECO:0007669"/>
    <property type="project" value="UniProtKB-SubCell"/>
</dbReference>
<keyword evidence="3 10" id="KW-1003">Cell membrane</keyword>
<evidence type="ECO:0000313" key="16">
    <source>
        <dbReference type="Proteomes" id="UP000050497"/>
    </source>
</evidence>
<dbReference type="GO" id="GO:0006605">
    <property type="term" value="P:protein targeting"/>
    <property type="evidence" value="ECO:0007669"/>
    <property type="project" value="UniProtKB-UniRule"/>
</dbReference>
<reference evidence="14 16" key="1">
    <citation type="submission" date="2015-09" db="EMBL/GenBank/DDBJ databases">
        <title>Identification and resolution of microdiversity through metagenomic sequencing of parallel consortia.</title>
        <authorList>
            <person name="Nelson W.C."/>
            <person name="Romine M.F."/>
            <person name="Lindemann S.R."/>
        </authorList>
    </citation>
    <scope>NUCLEOTIDE SEQUENCE [LARGE SCALE GENOMIC DNA]</scope>
    <source>
        <strain evidence="14">HL-109</strain>
    </source>
</reference>
<feature type="domain" description="SecDF P1 head subdomain" evidence="13">
    <location>
        <begin position="247"/>
        <end position="352"/>
    </location>
</feature>
<comment type="subcellular location">
    <subcellularLocation>
        <location evidence="1 10">Cell membrane</location>
        <topology evidence="1 10">Multi-pass membrane protein</topology>
    </subcellularLocation>
</comment>
<dbReference type="EMBL" id="FMBM01000002">
    <property type="protein sequence ID" value="SCC80545.1"/>
    <property type="molecule type" value="Genomic_DNA"/>
</dbReference>
<dbReference type="Proteomes" id="UP000182800">
    <property type="component" value="Unassembled WGS sequence"/>
</dbReference>
<feature type="domain" description="Protein export membrane protein SecD/SecF C-terminal" evidence="11">
    <location>
        <begin position="355"/>
        <end position="514"/>
    </location>
</feature>
<dbReference type="NCBIfam" id="TIGR01129">
    <property type="entry name" value="secD"/>
    <property type="match status" value="1"/>
</dbReference>
<keyword evidence="17" id="KW-1185">Reference proteome</keyword>
<feature type="transmembrane region" description="Helical" evidence="10">
    <location>
        <begin position="371"/>
        <end position="395"/>
    </location>
</feature>
<evidence type="ECO:0000313" key="17">
    <source>
        <dbReference type="Proteomes" id="UP000182800"/>
    </source>
</evidence>
<dbReference type="Pfam" id="PF21760">
    <property type="entry name" value="SecD_1st"/>
    <property type="match status" value="1"/>
</dbReference>
<proteinExistence type="inferred from homology"/>
<dbReference type="FunFam" id="1.20.1640.10:FF:000004">
    <property type="entry name" value="Protein translocase subunit SecD"/>
    <property type="match status" value="1"/>
</dbReference>
<dbReference type="Gene3D" id="3.30.70.3400">
    <property type="match status" value="2"/>
</dbReference>
<evidence type="ECO:0000313" key="15">
    <source>
        <dbReference type="EMBL" id="SCC80545.1"/>
    </source>
</evidence>
<dbReference type="AlphaFoldDB" id="A0A0P7XR24"/>
<evidence type="ECO:0000256" key="8">
    <source>
        <dbReference type="ARBA" id="ARBA00023010"/>
    </source>
</evidence>
<feature type="transmembrane region" description="Helical" evidence="10">
    <location>
        <begin position="497"/>
        <end position="521"/>
    </location>
</feature>
<keyword evidence="8 10" id="KW-0811">Translocation</keyword>
<dbReference type="GO" id="GO:0015450">
    <property type="term" value="F:protein-transporting ATPase activity"/>
    <property type="evidence" value="ECO:0007669"/>
    <property type="project" value="InterPro"/>
</dbReference>
<accession>A0A0P7XR24</accession>
<sequence length="536" mass="57627">MLRISATKTVAILLALFFGMYLAVPNLLSGEQREAVSQAAPGWIPGFLVPDQAVVLGLDLQGGSHVLLQVDTAELVRNEATQVRDQVRNLLRETRTPLEGGIRISNRTVELRIPDEAARERMLPRLRDLSEPLADAAFGQPGSSTLTIEEQDDGLIRLTLTEAALDERINRALAQSIEVLRRRIDALGTTEPNIQRQGADRILVQVPGLQDPERLKALLGETAQLEFRFLANPGDTDTVQMPLREAGDEPVDVERRVIVGGEDLIDAQPSFDQQTNQPIVTFRFNVSGAQRFGEATTRNVGRQLAIVLDEAVISAPRVQSPITGGSGQISGDFTVQEVNDLAVLLRSGALPATLTIVEERTVGPGLGADSIYAGTMAAIVGALLVVVFMIAAYGFFGVMATVALAVNMIMLFGLLSALGATLTLPGIAGIVLTLGMAVDSNVLIYERVREEERIGRSAIQALDTGFARALGTILDANITTLIAAGILFFLGTGPVRGFAVTLSLGIVTTVFTAFTLTRLMIATWFRVMRPKQLAMN</sequence>
<dbReference type="Proteomes" id="UP000050497">
    <property type="component" value="Unassembled WGS sequence"/>
</dbReference>
<evidence type="ECO:0000256" key="1">
    <source>
        <dbReference type="ARBA" id="ARBA00004651"/>
    </source>
</evidence>
<dbReference type="Gene3D" id="1.20.1640.10">
    <property type="entry name" value="Multidrug efflux transporter AcrB transmembrane domain"/>
    <property type="match status" value="1"/>
</dbReference>
<comment type="similarity">
    <text evidence="10">Belongs to the SecD/SecF family. SecD subfamily.</text>
</comment>
<dbReference type="InterPro" id="IPR055344">
    <property type="entry name" value="SecD_SecF_C_bact"/>
</dbReference>
<dbReference type="InterPro" id="IPR048634">
    <property type="entry name" value="SecD_SecF_C"/>
</dbReference>
<dbReference type="InterPro" id="IPR048631">
    <property type="entry name" value="SecD_1st"/>
</dbReference>
<reference evidence="15 17" key="2">
    <citation type="submission" date="2016-08" db="EMBL/GenBank/DDBJ databases">
        <authorList>
            <person name="Varghese N."/>
            <person name="Submissions Spin"/>
        </authorList>
    </citation>
    <scope>NUCLEOTIDE SEQUENCE [LARGE SCALE GENOMIC DNA]</scope>
    <source>
        <strain evidence="15 17">HL-109</strain>
    </source>
</reference>
<evidence type="ECO:0000259" key="13">
    <source>
        <dbReference type="Pfam" id="PF22599"/>
    </source>
</evidence>
<comment type="subunit">
    <text evidence="10">Forms a complex with SecF. Part of the essential Sec protein translocation apparatus which comprises SecA, SecYEG and auxiliary proteins SecDF-YajC and YidC.</text>
</comment>
<dbReference type="NCBIfam" id="TIGR00916">
    <property type="entry name" value="2A0604s01"/>
    <property type="match status" value="1"/>
</dbReference>
<dbReference type="PATRIC" id="fig|1653334.4.peg.207"/>
<evidence type="ECO:0000256" key="5">
    <source>
        <dbReference type="ARBA" id="ARBA00022692"/>
    </source>
</evidence>
<dbReference type="RefSeq" id="WP_074444498.1">
    <property type="nucleotide sequence ID" value="NZ_FMBM01000002.1"/>
</dbReference>
<keyword evidence="5 10" id="KW-0812">Transmembrane</keyword>
<evidence type="ECO:0000256" key="10">
    <source>
        <dbReference type="HAMAP-Rule" id="MF_01463"/>
    </source>
</evidence>
<dbReference type="PANTHER" id="PTHR30081">
    <property type="entry name" value="PROTEIN-EXPORT MEMBRANE PROTEIN SEC"/>
    <property type="match status" value="1"/>
</dbReference>
<dbReference type="InterPro" id="IPR054384">
    <property type="entry name" value="SecDF_P1_head"/>
</dbReference>
<evidence type="ECO:0000256" key="4">
    <source>
        <dbReference type="ARBA" id="ARBA00022519"/>
    </source>
</evidence>
<dbReference type="InterPro" id="IPR022646">
    <property type="entry name" value="SecD/SecF_CS"/>
</dbReference>
<evidence type="ECO:0000256" key="7">
    <source>
        <dbReference type="ARBA" id="ARBA00022989"/>
    </source>
</evidence>
<organism evidence="14 16">
    <name type="scientific">Saliniramus fredricksonii</name>
    <dbReference type="NCBI Taxonomy" id="1653334"/>
    <lineage>
        <taxon>Bacteria</taxon>
        <taxon>Pseudomonadati</taxon>
        <taxon>Pseudomonadota</taxon>
        <taxon>Alphaproteobacteria</taxon>
        <taxon>Hyphomicrobiales</taxon>
        <taxon>Salinarimonadaceae</taxon>
        <taxon>Saliniramus</taxon>
    </lineage>
</organism>
<dbReference type="Pfam" id="PF02355">
    <property type="entry name" value="SecD_SecF_C"/>
    <property type="match status" value="1"/>
</dbReference>
<keyword evidence="9 10" id="KW-0472">Membrane</keyword>
<evidence type="ECO:0000256" key="9">
    <source>
        <dbReference type="ARBA" id="ARBA00023136"/>
    </source>
</evidence>
<comment type="caution">
    <text evidence="14">The sequence shown here is derived from an EMBL/GenBank/DDBJ whole genome shotgun (WGS) entry which is preliminary data.</text>
</comment>
<keyword evidence="6 10" id="KW-0653">Protein transport</keyword>
<keyword evidence="2 10" id="KW-0813">Transport</keyword>
<dbReference type="InterPro" id="IPR005791">
    <property type="entry name" value="SecD"/>
</dbReference>
<dbReference type="Gene3D" id="3.30.1360.200">
    <property type="match status" value="1"/>
</dbReference>
<dbReference type="STRING" id="1653334.GA0071312_1555"/>
<gene>
    <name evidence="10 14" type="primary">secD</name>
    <name evidence="15" type="ORF">GA0071312_1555</name>
    <name evidence="14" type="ORF">HLUCCO17_12310</name>
</gene>
<evidence type="ECO:0000256" key="2">
    <source>
        <dbReference type="ARBA" id="ARBA00022448"/>
    </source>
</evidence>
<dbReference type="GO" id="GO:0065002">
    <property type="term" value="P:intracellular protein transmembrane transport"/>
    <property type="evidence" value="ECO:0007669"/>
    <property type="project" value="UniProtKB-UniRule"/>
</dbReference>
<evidence type="ECO:0000256" key="6">
    <source>
        <dbReference type="ARBA" id="ARBA00022927"/>
    </source>
</evidence>
<keyword evidence="4" id="KW-0997">Cell inner membrane</keyword>
<dbReference type="HAMAP" id="MF_01463_B">
    <property type="entry name" value="SecD_B"/>
    <property type="match status" value="1"/>
</dbReference>
<evidence type="ECO:0000256" key="3">
    <source>
        <dbReference type="ARBA" id="ARBA00022475"/>
    </source>
</evidence>
<dbReference type="Pfam" id="PF22599">
    <property type="entry name" value="SecDF_P1_head"/>
    <property type="match status" value="1"/>
</dbReference>